<evidence type="ECO:0000313" key="2">
    <source>
        <dbReference type="Proteomes" id="UP000326582"/>
    </source>
</evidence>
<organism evidence="1 2">
    <name type="scientific">Clavispora lusitaniae</name>
    <name type="common">Candida lusitaniae</name>
    <dbReference type="NCBI Taxonomy" id="36911"/>
    <lineage>
        <taxon>Eukaryota</taxon>
        <taxon>Fungi</taxon>
        <taxon>Dikarya</taxon>
        <taxon>Ascomycota</taxon>
        <taxon>Saccharomycotina</taxon>
        <taxon>Pichiomycetes</taxon>
        <taxon>Metschnikowiaceae</taxon>
        <taxon>Clavispora</taxon>
    </lineage>
</organism>
<gene>
    <name evidence="1" type="ORF">EJF14_40440</name>
</gene>
<evidence type="ECO:0000313" key="1">
    <source>
        <dbReference type="EMBL" id="QFZ28401.1"/>
    </source>
</evidence>
<protein>
    <submittedName>
        <fullName evidence="1">Phosphatidylinositol phosphatase</fullName>
    </submittedName>
</protein>
<sequence>MSPKDLVRAIVSAPKQLHNDEDSCLDLSYITPRIIVAAGPSDDVITNLFRSPVDKVINHLNQHFTFSDKRHWHIWNLRGEGPGYNIDKLKGCWTYHPFPDHSPPSIALLLLIVEEIDKFMSKSPMNVALIHCKEGKGRSGTICCAYLMYEAKKKGIYMSVEEAISIFTRKRMRKIFGPGVSIKSQIRYLEYWKRFLQSSHKLQQNFALYNSADNVPFNTSLSMLTKVTIFKPTSFLLFSRMKISTYKSKNDGLIKRELDGKTLKLPNYAGSSAYYEIALNKTIDCTVKDICISFERQICVAYAWFNLFYETVGPINRTLPYESGERPMFGRKVIKWEEFDGFRGSQNKSTVKLFDRLDVQWKFQY</sequence>
<dbReference type="EMBL" id="CP038487">
    <property type="protein sequence ID" value="QFZ28401.1"/>
    <property type="molecule type" value="Genomic_DNA"/>
</dbReference>
<proteinExistence type="predicted"/>
<dbReference type="Proteomes" id="UP000326582">
    <property type="component" value="Chromosome 4"/>
</dbReference>
<keyword evidence="2" id="KW-1185">Reference proteome</keyword>
<reference evidence="2" key="1">
    <citation type="journal article" date="2019" name="MBio">
        <title>Comparative genomics for the elucidation of multidrug resistance (MDR) in Candida lusitaniae.</title>
        <authorList>
            <person name="Kannan A."/>
            <person name="Asner S.A."/>
            <person name="Trachsel E."/>
            <person name="Kelly S."/>
            <person name="Parker J."/>
            <person name="Sanglard D."/>
        </authorList>
    </citation>
    <scope>NUCLEOTIDE SEQUENCE [LARGE SCALE GENOMIC DNA]</scope>
    <source>
        <strain evidence="2">P1</strain>
    </source>
</reference>
<accession>A0ACD0WM33</accession>
<name>A0ACD0WM33_CLALS</name>